<protein>
    <submittedName>
        <fullName evidence="2">Uncharacterized protein</fullName>
    </submittedName>
</protein>
<evidence type="ECO:0000313" key="1">
    <source>
        <dbReference type="EMBL" id="CAB4185745.1"/>
    </source>
</evidence>
<evidence type="ECO:0000313" key="4">
    <source>
        <dbReference type="EMBL" id="CAB5231170.1"/>
    </source>
</evidence>
<evidence type="ECO:0000313" key="3">
    <source>
        <dbReference type="EMBL" id="CAB4217939.1"/>
    </source>
</evidence>
<sequence length="189" mass="21400">MRQITLTALYMISMTLYGQKPYCPPIVELATAPTSYSFTSTSPKKTYVKEECKAKHPKYTGNLRFYDNQEPFTETVKEVRITAILDGCYNLLEVVKIDTILTGQSVHSASTYGGYWTVRLEYLQTPAKHRPKGFNVSLLPDGNWATHSGKYTSKAQASKALQALMQEYPAWCRMYAYHLPPTSSQGVYE</sequence>
<dbReference type="EMBL" id="LR797450">
    <property type="protein sequence ID" value="CAB4217939.1"/>
    <property type="molecule type" value="Genomic_DNA"/>
</dbReference>
<gene>
    <name evidence="1" type="ORF">UFOVP1127_135</name>
    <name evidence="2" type="ORF">UFOVP1242_75</name>
    <name evidence="3" type="ORF">UFOVP1492_135</name>
    <name evidence="4" type="ORF">UFOVP1580_28</name>
</gene>
<organism evidence="2">
    <name type="scientific">uncultured Caudovirales phage</name>
    <dbReference type="NCBI Taxonomy" id="2100421"/>
    <lineage>
        <taxon>Viruses</taxon>
        <taxon>Duplodnaviria</taxon>
        <taxon>Heunggongvirae</taxon>
        <taxon>Uroviricota</taxon>
        <taxon>Caudoviricetes</taxon>
        <taxon>Peduoviridae</taxon>
        <taxon>Maltschvirus</taxon>
        <taxon>Maltschvirus maltsch</taxon>
    </lineage>
</organism>
<dbReference type="EMBL" id="LR797197">
    <property type="protein sequence ID" value="CAB4193418.1"/>
    <property type="molecule type" value="Genomic_DNA"/>
</dbReference>
<dbReference type="EMBL" id="LR798430">
    <property type="protein sequence ID" value="CAB5231170.1"/>
    <property type="molecule type" value="Genomic_DNA"/>
</dbReference>
<proteinExistence type="predicted"/>
<evidence type="ECO:0000313" key="2">
    <source>
        <dbReference type="EMBL" id="CAB4193418.1"/>
    </source>
</evidence>
<reference evidence="2" key="1">
    <citation type="submission" date="2020-05" db="EMBL/GenBank/DDBJ databases">
        <authorList>
            <person name="Chiriac C."/>
            <person name="Salcher M."/>
            <person name="Ghai R."/>
            <person name="Kavagutti S V."/>
        </authorList>
    </citation>
    <scope>NUCLEOTIDE SEQUENCE</scope>
</reference>
<name>A0A6J5RI93_9CAUD</name>
<accession>A0A6J5RI93</accession>
<dbReference type="EMBL" id="LR797075">
    <property type="protein sequence ID" value="CAB4185745.1"/>
    <property type="molecule type" value="Genomic_DNA"/>
</dbReference>